<evidence type="ECO:0000313" key="2">
    <source>
        <dbReference type="Proteomes" id="UP001596378"/>
    </source>
</evidence>
<protein>
    <submittedName>
        <fullName evidence="1">Uncharacterized protein</fullName>
    </submittedName>
</protein>
<proteinExistence type="predicted"/>
<dbReference type="RefSeq" id="WP_378044158.1">
    <property type="nucleotide sequence ID" value="NZ_JBHMDN010000002.1"/>
</dbReference>
<dbReference type="EMBL" id="JBHTAI010000023">
    <property type="protein sequence ID" value="MFC7152436.1"/>
    <property type="molecule type" value="Genomic_DNA"/>
</dbReference>
<reference evidence="2" key="1">
    <citation type="journal article" date="2019" name="Int. J. Syst. Evol. Microbiol.">
        <title>The Global Catalogue of Microorganisms (GCM) 10K type strain sequencing project: providing services to taxonomists for standard genome sequencing and annotation.</title>
        <authorList>
            <consortium name="The Broad Institute Genomics Platform"/>
            <consortium name="The Broad Institute Genome Sequencing Center for Infectious Disease"/>
            <person name="Wu L."/>
            <person name="Ma J."/>
        </authorList>
    </citation>
    <scope>NUCLEOTIDE SEQUENCE [LARGE SCALE GENOMIC DNA]</scope>
    <source>
        <strain evidence="2">KCTC 12907</strain>
    </source>
</reference>
<evidence type="ECO:0000313" key="1">
    <source>
        <dbReference type="EMBL" id="MFC7152436.1"/>
    </source>
</evidence>
<sequence length="84" mass="9702">MLTLQSEIDKLDSLLTVTVEHPDWFVDVRRTQRGIERRIALLERIQLAQMKNSRLAGRLNSEPKQNVIAPIVPQWQQADKGELV</sequence>
<accession>A0ABW2FH00</accession>
<dbReference type="Proteomes" id="UP001596378">
    <property type="component" value="Unassembled WGS sequence"/>
</dbReference>
<gene>
    <name evidence="1" type="ORF">ACFQMJ_28205</name>
</gene>
<keyword evidence="2" id="KW-1185">Reference proteome</keyword>
<organism evidence="1 2">
    <name type="scientific">Cohnella cellulosilytica</name>
    <dbReference type="NCBI Taxonomy" id="986710"/>
    <lineage>
        <taxon>Bacteria</taxon>
        <taxon>Bacillati</taxon>
        <taxon>Bacillota</taxon>
        <taxon>Bacilli</taxon>
        <taxon>Bacillales</taxon>
        <taxon>Paenibacillaceae</taxon>
        <taxon>Cohnella</taxon>
    </lineage>
</organism>
<name>A0ABW2FH00_9BACL</name>
<comment type="caution">
    <text evidence="1">The sequence shown here is derived from an EMBL/GenBank/DDBJ whole genome shotgun (WGS) entry which is preliminary data.</text>
</comment>